<keyword evidence="3" id="KW-1185">Reference proteome</keyword>
<sequence length="182" mass="19178">MTSLRHRVPFRAVDDDDGNPAAVLDDQEQEELVAELNAANARSSARAVLVLDTVLVLSALLHIVSLFTGENPLLAFFPSPAPEPPPCPTAFTLLALALHASLAVHLHPQPRLRGPLPYALTYALAAVAPAVALVLGCAWQTTAWAAVPALVVALTHSVHATLREGDAALAELESLKYRAPGP</sequence>
<protein>
    <submittedName>
        <fullName evidence="2">Uncharacterized protein</fullName>
    </submittedName>
</protein>
<proteinExistence type="predicted"/>
<keyword evidence="1" id="KW-0472">Membrane</keyword>
<feature type="transmembrane region" description="Helical" evidence="1">
    <location>
        <begin position="118"/>
        <end position="141"/>
    </location>
</feature>
<name>A0AAD6UAN3_9AGAR</name>
<gene>
    <name evidence="2" type="ORF">B0H15DRAFT_74708</name>
</gene>
<accession>A0AAD6UAN3</accession>
<reference evidence="2" key="1">
    <citation type="submission" date="2023-03" db="EMBL/GenBank/DDBJ databases">
        <title>Massive genome expansion in bonnet fungi (Mycena s.s.) driven by repeated elements and novel gene families across ecological guilds.</title>
        <authorList>
            <consortium name="Lawrence Berkeley National Laboratory"/>
            <person name="Harder C.B."/>
            <person name="Miyauchi S."/>
            <person name="Viragh M."/>
            <person name="Kuo A."/>
            <person name="Thoen E."/>
            <person name="Andreopoulos B."/>
            <person name="Lu D."/>
            <person name="Skrede I."/>
            <person name="Drula E."/>
            <person name="Henrissat B."/>
            <person name="Morin E."/>
            <person name="Kohler A."/>
            <person name="Barry K."/>
            <person name="LaButti K."/>
            <person name="Morin E."/>
            <person name="Salamov A."/>
            <person name="Lipzen A."/>
            <person name="Mereny Z."/>
            <person name="Hegedus B."/>
            <person name="Baldrian P."/>
            <person name="Stursova M."/>
            <person name="Weitz H."/>
            <person name="Taylor A."/>
            <person name="Grigoriev I.V."/>
            <person name="Nagy L.G."/>
            <person name="Martin F."/>
            <person name="Kauserud H."/>
        </authorList>
    </citation>
    <scope>NUCLEOTIDE SEQUENCE</scope>
    <source>
        <strain evidence="2">CBHHK173m</strain>
    </source>
</reference>
<keyword evidence="1" id="KW-1133">Transmembrane helix</keyword>
<dbReference type="AlphaFoldDB" id="A0AAD6UAN3"/>
<feature type="transmembrane region" description="Helical" evidence="1">
    <location>
        <begin position="47"/>
        <end position="68"/>
    </location>
</feature>
<evidence type="ECO:0000313" key="3">
    <source>
        <dbReference type="Proteomes" id="UP001222325"/>
    </source>
</evidence>
<dbReference type="Proteomes" id="UP001222325">
    <property type="component" value="Unassembled WGS sequence"/>
</dbReference>
<evidence type="ECO:0000313" key="2">
    <source>
        <dbReference type="EMBL" id="KAJ7095835.1"/>
    </source>
</evidence>
<keyword evidence="1" id="KW-0812">Transmembrane</keyword>
<evidence type="ECO:0000256" key="1">
    <source>
        <dbReference type="SAM" id="Phobius"/>
    </source>
</evidence>
<organism evidence="2 3">
    <name type="scientific">Mycena belliarum</name>
    <dbReference type="NCBI Taxonomy" id="1033014"/>
    <lineage>
        <taxon>Eukaryota</taxon>
        <taxon>Fungi</taxon>
        <taxon>Dikarya</taxon>
        <taxon>Basidiomycota</taxon>
        <taxon>Agaricomycotina</taxon>
        <taxon>Agaricomycetes</taxon>
        <taxon>Agaricomycetidae</taxon>
        <taxon>Agaricales</taxon>
        <taxon>Marasmiineae</taxon>
        <taxon>Mycenaceae</taxon>
        <taxon>Mycena</taxon>
    </lineage>
</organism>
<comment type="caution">
    <text evidence="2">The sequence shown here is derived from an EMBL/GenBank/DDBJ whole genome shotgun (WGS) entry which is preliminary data.</text>
</comment>
<dbReference type="EMBL" id="JARJCN010000012">
    <property type="protein sequence ID" value="KAJ7095835.1"/>
    <property type="molecule type" value="Genomic_DNA"/>
</dbReference>